<dbReference type="EMBL" id="KE525224">
    <property type="protein sequence ID" value="KFB42774.1"/>
    <property type="molecule type" value="Genomic_DNA"/>
</dbReference>
<dbReference type="EMBL" id="ATLV01018205">
    <property type="status" value="NOT_ANNOTATED_CDS"/>
    <property type="molecule type" value="Genomic_DNA"/>
</dbReference>
<protein>
    <submittedName>
        <fullName evidence="2 3">Uncharacterized protein</fullName>
    </submittedName>
</protein>
<evidence type="ECO:0000256" key="1">
    <source>
        <dbReference type="SAM" id="MobiDB-lite"/>
    </source>
</evidence>
<accession>A0A084VXT0</accession>
<dbReference type="EnsemblMetazoa" id="ASIC010520-RA">
    <property type="protein sequence ID" value="ASIC010520-PA"/>
    <property type="gene ID" value="ASIC010520"/>
</dbReference>
<evidence type="ECO:0000313" key="2">
    <source>
        <dbReference type="EMBL" id="KFB42774.1"/>
    </source>
</evidence>
<gene>
    <name evidence="2" type="ORF">ZHAS_00010520</name>
</gene>
<organism evidence="2">
    <name type="scientific">Anopheles sinensis</name>
    <name type="common">Mosquito</name>
    <dbReference type="NCBI Taxonomy" id="74873"/>
    <lineage>
        <taxon>Eukaryota</taxon>
        <taxon>Metazoa</taxon>
        <taxon>Ecdysozoa</taxon>
        <taxon>Arthropoda</taxon>
        <taxon>Hexapoda</taxon>
        <taxon>Insecta</taxon>
        <taxon>Pterygota</taxon>
        <taxon>Neoptera</taxon>
        <taxon>Endopterygota</taxon>
        <taxon>Diptera</taxon>
        <taxon>Nematocera</taxon>
        <taxon>Culicoidea</taxon>
        <taxon>Culicidae</taxon>
        <taxon>Anophelinae</taxon>
        <taxon>Anopheles</taxon>
    </lineage>
</organism>
<reference evidence="3" key="2">
    <citation type="submission" date="2020-05" db="UniProtKB">
        <authorList>
            <consortium name="EnsemblMetazoa"/>
        </authorList>
    </citation>
    <scope>IDENTIFICATION</scope>
</reference>
<evidence type="ECO:0000313" key="3">
    <source>
        <dbReference type="EnsemblMetazoa" id="ASIC010520-PA"/>
    </source>
</evidence>
<keyword evidence="4" id="KW-1185">Reference proteome</keyword>
<name>A0A084VXT0_ANOSI</name>
<dbReference type="AlphaFoldDB" id="A0A084VXT0"/>
<reference evidence="2 4" key="1">
    <citation type="journal article" date="2014" name="BMC Genomics">
        <title>Genome sequence of Anopheles sinensis provides insight into genetics basis of mosquito competence for malaria parasites.</title>
        <authorList>
            <person name="Zhou D."/>
            <person name="Zhang D."/>
            <person name="Ding G."/>
            <person name="Shi L."/>
            <person name="Hou Q."/>
            <person name="Ye Y."/>
            <person name="Xu Y."/>
            <person name="Zhou H."/>
            <person name="Xiong C."/>
            <person name="Li S."/>
            <person name="Yu J."/>
            <person name="Hong S."/>
            <person name="Yu X."/>
            <person name="Zou P."/>
            <person name="Chen C."/>
            <person name="Chang X."/>
            <person name="Wang W."/>
            <person name="Lv Y."/>
            <person name="Sun Y."/>
            <person name="Ma L."/>
            <person name="Shen B."/>
            <person name="Zhu C."/>
        </authorList>
    </citation>
    <scope>NUCLEOTIDE SEQUENCE [LARGE SCALE GENOMIC DNA]</scope>
</reference>
<evidence type="ECO:0000313" key="4">
    <source>
        <dbReference type="Proteomes" id="UP000030765"/>
    </source>
</evidence>
<proteinExistence type="predicted"/>
<feature type="region of interest" description="Disordered" evidence="1">
    <location>
        <begin position="118"/>
        <end position="154"/>
    </location>
</feature>
<dbReference type="VEuPathDB" id="VectorBase:ASIC010520"/>
<sequence length="154" mass="17413">MALHSKAHPDGLGAMFPEHSAQGVGKFGSDFGSHESEKHPVDRGVLSFRLSNHAGKTERKIISGRGSRWEKQHAFGYHINYSVVQEKVARSEEAPTETHDLFFFGKVIGKHWLEQSKIDPSFPNQRVDRRSTPPVTRTSERKSRPTYVPRAPPR</sequence>
<dbReference type="Proteomes" id="UP000030765">
    <property type="component" value="Unassembled WGS sequence"/>
</dbReference>